<evidence type="ECO:0000256" key="17">
    <source>
        <dbReference type="ARBA" id="ARBA00049902"/>
    </source>
</evidence>
<dbReference type="GO" id="GO:0008658">
    <property type="term" value="F:penicillin binding"/>
    <property type="evidence" value="ECO:0007669"/>
    <property type="project" value="InterPro"/>
</dbReference>
<protein>
    <submittedName>
        <fullName evidence="20">Penicillin-binding protein 1B</fullName>
    </submittedName>
</protein>
<dbReference type="Proteomes" id="UP000197003">
    <property type="component" value="Chromosome"/>
</dbReference>
<keyword evidence="11" id="KW-0133">Cell shape</keyword>
<keyword evidence="5" id="KW-1003">Cell membrane</keyword>
<dbReference type="PANTHER" id="PTHR32282">
    <property type="entry name" value="BINDING PROTEIN TRANSPEPTIDASE, PUTATIVE-RELATED"/>
    <property type="match status" value="1"/>
</dbReference>
<dbReference type="InterPro" id="IPR023346">
    <property type="entry name" value="Lysozyme-like_dom_sf"/>
</dbReference>
<gene>
    <name evidence="20" type="ORF">B9G79_02675</name>
</gene>
<dbReference type="FunFam" id="1.10.3810.10:FF:000001">
    <property type="entry name" value="Penicillin-binding protein 1A"/>
    <property type="match status" value="1"/>
</dbReference>
<comment type="subcellular location">
    <subcellularLocation>
        <location evidence="1">Cell membrane</location>
    </subcellularLocation>
</comment>
<dbReference type="InterPro" id="IPR012338">
    <property type="entry name" value="Beta-lactam/transpept-like"/>
</dbReference>
<comment type="catalytic activity">
    <reaction evidence="17">
        <text>[GlcNAc-(1-&gt;4)-Mur2Ac(oyl-L-Ala-gamma-D-Glu-L-Lys-D-Ala-D-Ala)](n)-di-trans,octa-cis-undecaprenyl diphosphate + beta-D-GlcNAc-(1-&gt;4)-Mur2Ac(oyl-L-Ala-gamma-D-Glu-L-Lys-D-Ala-D-Ala)-di-trans,octa-cis-undecaprenyl diphosphate = [GlcNAc-(1-&gt;4)-Mur2Ac(oyl-L-Ala-gamma-D-Glu-L-Lys-D-Ala-D-Ala)](n+1)-di-trans,octa-cis-undecaprenyl diphosphate + di-trans,octa-cis-undecaprenyl diphosphate + H(+)</text>
        <dbReference type="Rhea" id="RHEA:23708"/>
        <dbReference type="Rhea" id="RHEA-COMP:9602"/>
        <dbReference type="Rhea" id="RHEA-COMP:9603"/>
        <dbReference type="ChEBI" id="CHEBI:15378"/>
        <dbReference type="ChEBI" id="CHEBI:58405"/>
        <dbReference type="ChEBI" id="CHEBI:60033"/>
        <dbReference type="ChEBI" id="CHEBI:78435"/>
        <dbReference type="EC" id="2.4.99.28"/>
    </reaction>
</comment>
<dbReference type="GO" id="GO:0071555">
    <property type="term" value="P:cell wall organization"/>
    <property type="evidence" value="ECO:0007669"/>
    <property type="project" value="UniProtKB-KW"/>
</dbReference>
<evidence type="ECO:0000256" key="11">
    <source>
        <dbReference type="ARBA" id="ARBA00022960"/>
    </source>
</evidence>
<evidence type="ECO:0000256" key="4">
    <source>
        <dbReference type="ARBA" id="ARBA00007739"/>
    </source>
</evidence>
<evidence type="ECO:0000313" key="21">
    <source>
        <dbReference type="Proteomes" id="UP000197003"/>
    </source>
</evidence>
<evidence type="ECO:0000256" key="14">
    <source>
        <dbReference type="ARBA" id="ARBA00023268"/>
    </source>
</evidence>
<comment type="catalytic activity">
    <reaction evidence="16">
        <text>Preferential cleavage: (Ac)2-L-Lys-D-Ala-|-D-Ala. Also transpeptidation of peptidyl-alanyl moieties that are N-acyl substituents of D-alanine.</text>
        <dbReference type="EC" id="3.4.16.4"/>
    </reaction>
</comment>
<dbReference type="InterPro" id="IPR001264">
    <property type="entry name" value="Glyco_trans_51"/>
</dbReference>
<keyword evidence="6" id="KW-0121">Carboxypeptidase</keyword>
<evidence type="ECO:0000256" key="6">
    <source>
        <dbReference type="ARBA" id="ARBA00022645"/>
    </source>
</evidence>
<evidence type="ECO:0000256" key="9">
    <source>
        <dbReference type="ARBA" id="ARBA00022679"/>
    </source>
</evidence>
<evidence type="ECO:0000313" key="20">
    <source>
        <dbReference type="EMBL" id="ASD62549.1"/>
    </source>
</evidence>
<dbReference type="GO" id="GO:0008955">
    <property type="term" value="F:peptidoglycan glycosyltransferase activity"/>
    <property type="evidence" value="ECO:0007669"/>
    <property type="project" value="UniProtKB-EC"/>
</dbReference>
<dbReference type="PANTHER" id="PTHR32282:SF11">
    <property type="entry name" value="PENICILLIN-BINDING PROTEIN 1B"/>
    <property type="match status" value="1"/>
</dbReference>
<evidence type="ECO:0000256" key="12">
    <source>
        <dbReference type="ARBA" id="ARBA00022984"/>
    </source>
</evidence>
<feature type="domain" description="Penicillin-binding protein transpeptidase" evidence="18">
    <location>
        <begin position="432"/>
        <end position="698"/>
    </location>
</feature>
<dbReference type="InterPro" id="IPR050396">
    <property type="entry name" value="Glycosyltr_51/Transpeptidase"/>
</dbReference>
<evidence type="ECO:0000256" key="8">
    <source>
        <dbReference type="ARBA" id="ARBA00022676"/>
    </source>
</evidence>
<evidence type="ECO:0000256" key="2">
    <source>
        <dbReference type="ARBA" id="ARBA00004752"/>
    </source>
</evidence>
<dbReference type="SUPFAM" id="SSF53955">
    <property type="entry name" value="Lysozyme-like"/>
    <property type="match status" value="1"/>
</dbReference>
<dbReference type="OrthoDB" id="5287259at2"/>
<dbReference type="GO" id="GO:0009252">
    <property type="term" value="P:peptidoglycan biosynthetic process"/>
    <property type="evidence" value="ECO:0007669"/>
    <property type="project" value="UniProtKB-UniPathway"/>
</dbReference>
<dbReference type="GO" id="GO:0009002">
    <property type="term" value="F:serine-type D-Ala-D-Ala carboxypeptidase activity"/>
    <property type="evidence" value="ECO:0007669"/>
    <property type="project" value="UniProtKB-EC"/>
</dbReference>
<feature type="domain" description="Glycosyl transferase family 51" evidence="19">
    <location>
        <begin position="166"/>
        <end position="337"/>
    </location>
</feature>
<evidence type="ECO:0000256" key="7">
    <source>
        <dbReference type="ARBA" id="ARBA00022670"/>
    </source>
</evidence>
<keyword evidence="7" id="KW-0645">Protease</keyword>
<keyword evidence="9" id="KW-0808">Transferase</keyword>
<sequence length="761" mass="84534">MAFTILLTLVIICGLGIGVYSYFALEKELTSKLESKKFIVPTEFYAAPPTFQSHSQIQISDIEKQLLRQNYRRREFDQRLLAGDYFIATREQCAARLQVGLDENQDACIGWVTQDTRTQDVDSSIQILVVQKDRLISRIFKGAPFEEVQEAVSEAPLLAQYIGNEPLMQKTVTLGEVPPMCSNAVMSIEDAQFLEHGGVSFKGIFRALVKNVTSGRRAQGGSTITQQLVKNYFLTSERTLKRKYQEFIMSVLLESRFSKDQILETYLNVIYLGQNGAFQVRGYGAAARYYFGKELTDLNISECALMAAIVNSPGLYNPFKKPENAERRRNLVLTKMKGLDYISQAQFDEADRQPLPSAPRTIASETAPYYLDAVRKQLTSQGLSPDGLKIYTGLDLEAQETAQDALRGHLENLEKNNKHISGLKAKGHSLEGTVLVGNNQTGLVSVVVGGRNFRMTQFNRAIDGHRQIGSIMKPFVYLTALLNKTETGEPYTPVTLLNDEKFTYKYEGQAWSPENYGKKFFGTVPMFYALKNSLNAATASLGLAVGLGNVIDVTHEMGVTSQLKSFPAMTLGAFEMYPKEVLQSYMTLAAMGQKPALSFIRRALNSDNVEVFVHDPRPTGTVDPAAVASLVSMMKQTILSGTARSITLNGFFNPAAGKTGTTSDNKDAWFAGFTPYITTVVWVGYDNNLTHKLTGSNGAVPVWTQFMKKIGTRFPADDFPWPENTEKVMLDQKTLEALNAYKEGDPTQVELVFDKAKSPDL</sequence>
<evidence type="ECO:0000256" key="10">
    <source>
        <dbReference type="ARBA" id="ARBA00022801"/>
    </source>
</evidence>
<evidence type="ECO:0000259" key="18">
    <source>
        <dbReference type="Pfam" id="PF00905"/>
    </source>
</evidence>
<organism evidence="20 21">
    <name type="scientific">Bdellovibrio bacteriovorus</name>
    <dbReference type="NCBI Taxonomy" id="959"/>
    <lineage>
        <taxon>Bacteria</taxon>
        <taxon>Pseudomonadati</taxon>
        <taxon>Bdellovibrionota</taxon>
        <taxon>Bdellovibrionia</taxon>
        <taxon>Bdellovibrionales</taxon>
        <taxon>Pseudobdellovibrionaceae</taxon>
        <taxon>Bdellovibrio</taxon>
    </lineage>
</organism>
<evidence type="ECO:0000256" key="15">
    <source>
        <dbReference type="ARBA" id="ARBA00023316"/>
    </source>
</evidence>
<evidence type="ECO:0000259" key="19">
    <source>
        <dbReference type="Pfam" id="PF00912"/>
    </source>
</evidence>
<dbReference type="InterPro" id="IPR001460">
    <property type="entry name" value="PCN-bd_Tpept"/>
</dbReference>
<dbReference type="InterPro" id="IPR036950">
    <property type="entry name" value="PBP_transglycosylase"/>
</dbReference>
<evidence type="ECO:0000256" key="5">
    <source>
        <dbReference type="ARBA" id="ARBA00022475"/>
    </source>
</evidence>
<dbReference type="GO" id="GO:0005886">
    <property type="term" value="C:plasma membrane"/>
    <property type="evidence" value="ECO:0007669"/>
    <property type="project" value="UniProtKB-SubCell"/>
</dbReference>
<evidence type="ECO:0000256" key="3">
    <source>
        <dbReference type="ARBA" id="ARBA00007090"/>
    </source>
</evidence>
<dbReference type="Gene3D" id="3.40.710.10">
    <property type="entry name" value="DD-peptidase/beta-lactamase superfamily"/>
    <property type="match status" value="1"/>
</dbReference>
<reference evidence="20 21" key="1">
    <citation type="submission" date="2017-04" db="EMBL/GenBank/DDBJ databases">
        <title>Whole genome sequence of Bdellovibrio bacteriovorus strain SSB218315.</title>
        <authorList>
            <person name="Oyedara O."/>
            <person name="Rodriguez-Perez M.A."/>
        </authorList>
    </citation>
    <scope>NUCLEOTIDE SEQUENCE [LARGE SCALE GENOMIC DNA]</scope>
    <source>
        <strain evidence="20 21">SSB218315</strain>
    </source>
</reference>
<dbReference type="GO" id="GO:0030288">
    <property type="term" value="C:outer membrane-bounded periplasmic space"/>
    <property type="evidence" value="ECO:0007669"/>
    <property type="project" value="TreeGrafter"/>
</dbReference>
<comment type="similarity">
    <text evidence="4">In the N-terminal section; belongs to the glycosyltransferase 51 family.</text>
</comment>
<keyword evidence="12" id="KW-0573">Peptidoglycan synthesis</keyword>
<dbReference type="Gene3D" id="1.10.3810.10">
    <property type="entry name" value="Biosynthetic peptidoglycan transglycosylase-like"/>
    <property type="match status" value="1"/>
</dbReference>
<evidence type="ECO:0000256" key="13">
    <source>
        <dbReference type="ARBA" id="ARBA00023136"/>
    </source>
</evidence>
<dbReference type="NCBIfam" id="TIGR02074">
    <property type="entry name" value="PBP_1a_fam"/>
    <property type="match status" value="1"/>
</dbReference>
<dbReference type="GO" id="GO:0008360">
    <property type="term" value="P:regulation of cell shape"/>
    <property type="evidence" value="ECO:0007669"/>
    <property type="project" value="UniProtKB-KW"/>
</dbReference>
<keyword evidence="8" id="KW-0328">Glycosyltransferase</keyword>
<accession>A0A1Z3N507</accession>
<dbReference type="RefSeq" id="WP_088564181.1">
    <property type="nucleotide sequence ID" value="NZ_CP020946.1"/>
</dbReference>
<evidence type="ECO:0000256" key="16">
    <source>
        <dbReference type="ARBA" id="ARBA00034000"/>
    </source>
</evidence>
<dbReference type="Gene3D" id="3.30.2060.10">
    <property type="entry name" value="Penicillin-binding protein 1b domain"/>
    <property type="match status" value="1"/>
</dbReference>
<dbReference type="AlphaFoldDB" id="A0A1Z3N507"/>
<keyword evidence="13" id="KW-0472">Membrane</keyword>
<name>A0A1Z3N507_BDEBC</name>
<dbReference type="Pfam" id="PF00905">
    <property type="entry name" value="Transpeptidase"/>
    <property type="match status" value="1"/>
</dbReference>
<dbReference type="EMBL" id="CP020946">
    <property type="protein sequence ID" value="ASD62549.1"/>
    <property type="molecule type" value="Genomic_DNA"/>
</dbReference>
<dbReference type="GO" id="GO:0006508">
    <property type="term" value="P:proteolysis"/>
    <property type="evidence" value="ECO:0007669"/>
    <property type="project" value="UniProtKB-KW"/>
</dbReference>
<dbReference type="UniPathway" id="UPA00219"/>
<comment type="pathway">
    <text evidence="2">Cell wall biogenesis; peptidoglycan biosynthesis.</text>
</comment>
<keyword evidence="14" id="KW-0511">Multifunctional enzyme</keyword>
<dbReference type="SUPFAM" id="SSF56601">
    <property type="entry name" value="beta-lactamase/transpeptidase-like"/>
    <property type="match status" value="1"/>
</dbReference>
<keyword evidence="15" id="KW-0961">Cell wall biogenesis/degradation</keyword>
<dbReference type="Pfam" id="PF00912">
    <property type="entry name" value="Transgly"/>
    <property type="match status" value="1"/>
</dbReference>
<evidence type="ECO:0000256" key="1">
    <source>
        <dbReference type="ARBA" id="ARBA00004236"/>
    </source>
</evidence>
<proteinExistence type="inferred from homology"/>
<comment type="similarity">
    <text evidence="3">In the C-terminal section; belongs to the transpeptidase family.</text>
</comment>
<keyword evidence="10" id="KW-0378">Hydrolase</keyword>